<dbReference type="InterPro" id="IPR043131">
    <property type="entry name" value="BCAT-like_N"/>
</dbReference>
<dbReference type="Gene3D" id="3.20.10.10">
    <property type="entry name" value="D-amino Acid Aminotransferase, subunit A, domain 2"/>
    <property type="match status" value="1"/>
</dbReference>
<sequence>MEQLFIESIALREGVVQLKDLHQERIDRTLRDHALPALQLPDLEVLCPIDCRQGLTKCRIIYGDKIEHISFEKYKQRPLKHIALAALPSDYSYRYKSTNRSVLEGLRRESGADEVILFNSKGHLTDSSYTNLIFLQEGSCYTPSTPLLEGVQRHYLLEKNRIEEREITLQGLNEYDYIGLINAMMPLEEMPLFAVKDLLR</sequence>
<name>A0A1T4MLP4_9PORP</name>
<dbReference type="InterPro" id="IPR001544">
    <property type="entry name" value="Aminotrans_IV"/>
</dbReference>
<dbReference type="InterPro" id="IPR036038">
    <property type="entry name" value="Aminotransferase-like"/>
</dbReference>
<dbReference type="Gene3D" id="3.30.470.10">
    <property type="match status" value="1"/>
</dbReference>
<dbReference type="InterPro" id="IPR043132">
    <property type="entry name" value="BCAT-like_C"/>
</dbReference>
<evidence type="ECO:0000313" key="2">
    <source>
        <dbReference type="Proteomes" id="UP000190121"/>
    </source>
</evidence>
<accession>A0A1T4MLP4</accession>
<proteinExistence type="predicted"/>
<dbReference type="GO" id="GO:0016829">
    <property type="term" value="F:lyase activity"/>
    <property type="evidence" value="ECO:0007669"/>
    <property type="project" value="UniProtKB-KW"/>
</dbReference>
<reference evidence="2" key="1">
    <citation type="submission" date="2017-02" db="EMBL/GenBank/DDBJ databases">
        <authorList>
            <person name="Varghese N."/>
            <person name="Submissions S."/>
        </authorList>
    </citation>
    <scope>NUCLEOTIDE SEQUENCE [LARGE SCALE GENOMIC DNA]</scope>
    <source>
        <strain evidence="2">ATCC 51356</strain>
    </source>
</reference>
<dbReference type="OrthoDB" id="1148709at2"/>
<dbReference type="SUPFAM" id="SSF56752">
    <property type="entry name" value="D-aminoacid aminotransferase-like PLP-dependent enzymes"/>
    <property type="match status" value="1"/>
</dbReference>
<dbReference type="STRING" id="29524.SAMN02745171_00818"/>
<protein>
    <submittedName>
        <fullName evidence="1">4-amino-4-deoxychorismate lyase</fullName>
    </submittedName>
</protein>
<dbReference type="Proteomes" id="UP000190121">
    <property type="component" value="Unassembled WGS sequence"/>
</dbReference>
<dbReference type="RefSeq" id="WP_078736761.1">
    <property type="nucleotide sequence ID" value="NZ_FUXE01000007.1"/>
</dbReference>
<keyword evidence="1" id="KW-0456">Lyase</keyword>
<evidence type="ECO:0000313" key="1">
    <source>
        <dbReference type="EMBL" id="SJZ67767.1"/>
    </source>
</evidence>
<organism evidence="1 2">
    <name type="scientific">Porphyromonas circumdentaria</name>
    <dbReference type="NCBI Taxonomy" id="29524"/>
    <lineage>
        <taxon>Bacteria</taxon>
        <taxon>Pseudomonadati</taxon>
        <taxon>Bacteroidota</taxon>
        <taxon>Bacteroidia</taxon>
        <taxon>Bacteroidales</taxon>
        <taxon>Porphyromonadaceae</taxon>
        <taxon>Porphyromonas</taxon>
    </lineage>
</organism>
<dbReference type="EMBL" id="FUXE01000007">
    <property type="protein sequence ID" value="SJZ67767.1"/>
    <property type="molecule type" value="Genomic_DNA"/>
</dbReference>
<keyword evidence="2" id="KW-1185">Reference proteome</keyword>
<gene>
    <name evidence="1" type="ORF">SAMN02745171_00818</name>
</gene>
<dbReference type="AlphaFoldDB" id="A0A1T4MLP4"/>
<dbReference type="Pfam" id="PF01063">
    <property type="entry name" value="Aminotran_4"/>
    <property type="match status" value="1"/>
</dbReference>